<dbReference type="OrthoDB" id="8256578at2"/>
<protein>
    <submittedName>
        <fullName evidence="3">Uncharacterized protein</fullName>
    </submittedName>
</protein>
<evidence type="ECO:0000256" key="1">
    <source>
        <dbReference type="SAM" id="MobiDB-lite"/>
    </source>
</evidence>
<proteinExistence type="predicted"/>
<keyword evidence="2" id="KW-0472">Membrane</keyword>
<organism evidence="3 4">
    <name type="scientific">Bradyrhizobium yuanmingense</name>
    <dbReference type="NCBI Taxonomy" id="108015"/>
    <lineage>
        <taxon>Bacteria</taxon>
        <taxon>Pseudomonadati</taxon>
        <taxon>Pseudomonadota</taxon>
        <taxon>Alphaproteobacteria</taxon>
        <taxon>Hyphomicrobiales</taxon>
        <taxon>Nitrobacteraceae</taxon>
        <taxon>Bradyrhizobium</taxon>
    </lineage>
</organism>
<feature type="transmembrane region" description="Helical" evidence="2">
    <location>
        <begin position="131"/>
        <end position="150"/>
    </location>
</feature>
<evidence type="ECO:0000313" key="4">
    <source>
        <dbReference type="Proteomes" id="UP000051380"/>
    </source>
</evidence>
<comment type="caution">
    <text evidence="3">The sequence shown here is derived from an EMBL/GenBank/DDBJ whole genome shotgun (WGS) entry which is preliminary data.</text>
</comment>
<dbReference type="AlphaFoldDB" id="A0A0R3CUT4"/>
<gene>
    <name evidence="3" type="ORF">AOQ72_07950</name>
</gene>
<accession>A0A0R3CUT4</accession>
<reference evidence="3 4" key="1">
    <citation type="submission" date="2015-09" db="EMBL/GenBank/DDBJ databases">
        <title>Draft Genome Sequence of the Strain BR 3267 (Bradyrhizobium yuanmingense) recommended as inoculant for cowpea in Brazil.</title>
        <authorList>
            <person name="Simoes-Araujo J.L."/>
            <person name="Zilli J.E."/>
        </authorList>
    </citation>
    <scope>NUCLEOTIDE SEQUENCE [LARGE SCALE GENOMIC DNA]</scope>
    <source>
        <strain evidence="3 4">BR3267</strain>
    </source>
</reference>
<dbReference type="STRING" id="108015.GA0061099_100778"/>
<dbReference type="RefSeq" id="WP_057026104.1">
    <property type="nucleotide sequence ID" value="NZ_LJYF01000004.1"/>
</dbReference>
<dbReference type="EMBL" id="LJYF01000004">
    <property type="protein sequence ID" value="KRQ01401.1"/>
    <property type="molecule type" value="Genomic_DNA"/>
</dbReference>
<evidence type="ECO:0000256" key="2">
    <source>
        <dbReference type="SAM" id="Phobius"/>
    </source>
</evidence>
<name>A0A0R3CUT4_9BRAD</name>
<feature type="compositionally biased region" description="Basic residues" evidence="1">
    <location>
        <begin position="63"/>
        <end position="77"/>
    </location>
</feature>
<sequence>MTADRDGPANDRDADASRCDFHDAEAGLLQAPAGKDQRTRSSGNIELLRRNPAGYVASSHRQGAPHRPRRAISRPRRSLQSVPRTIHDARACHAGEQRLDGAVQGSPRERDQRRFVARTLARAVKAIRSPYLGNFGVLILLCAISFHPCFDLANVVSNSFLCLGAKAAFAATVNLVVDDWTPTIQAFLAGRLLRWIGLSLLLALLPVLTVIRAGTLAKLRALAALLLVRLRGILRASLRPLNRAAREGRGAGVVHEKVNRLGRHNA</sequence>
<keyword evidence="2" id="KW-0812">Transmembrane</keyword>
<feature type="region of interest" description="Disordered" evidence="1">
    <location>
        <begin position="1"/>
        <end position="80"/>
    </location>
</feature>
<keyword evidence="2" id="KW-1133">Transmembrane helix</keyword>
<dbReference type="Proteomes" id="UP000051380">
    <property type="component" value="Unassembled WGS sequence"/>
</dbReference>
<feature type="compositionally biased region" description="Basic and acidic residues" evidence="1">
    <location>
        <begin position="1"/>
        <end position="25"/>
    </location>
</feature>
<feature type="transmembrane region" description="Helical" evidence="2">
    <location>
        <begin position="192"/>
        <end position="211"/>
    </location>
</feature>
<evidence type="ECO:0000313" key="3">
    <source>
        <dbReference type="EMBL" id="KRQ01401.1"/>
    </source>
</evidence>